<reference evidence="4" key="1">
    <citation type="submission" date="2021-11" db="EMBL/GenBank/DDBJ databases">
        <authorList>
            <consortium name="Genoscope - CEA"/>
            <person name="William W."/>
        </authorList>
    </citation>
    <scope>NUCLEOTIDE SEQUENCE</scope>
</reference>
<feature type="transmembrane region" description="Helical" evidence="3">
    <location>
        <begin position="148"/>
        <end position="166"/>
    </location>
</feature>
<proteinExistence type="predicted"/>
<keyword evidence="5" id="KW-1185">Reference proteome</keyword>
<dbReference type="SUPFAM" id="SSF103473">
    <property type="entry name" value="MFS general substrate transporter"/>
    <property type="match status" value="1"/>
</dbReference>
<feature type="coiled-coil region" evidence="1">
    <location>
        <begin position="6"/>
        <end position="48"/>
    </location>
</feature>
<keyword evidence="3" id="KW-0472">Membrane</keyword>
<dbReference type="InterPro" id="IPR036259">
    <property type="entry name" value="MFS_trans_sf"/>
</dbReference>
<dbReference type="EMBL" id="CAKKNE010000001">
    <property type="protein sequence ID" value="CAH0364470.1"/>
    <property type="molecule type" value="Genomic_DNA"/>
</dbReference>
<keyword evidence="3" id="KW-1133">Transmembrane helix</keyword>
<dbReference type="AlphaFoldDB" id="A0A8J2WDY8"/>
<feature type="transmembrane region" description="Helical" evidence="3">
    <location>
        <begin position="324"/>
        <end position="342"/>
    </location>
</feature>
<feature type="transmembrane region" description="Helical" evidence="3">
    <location>
        <begin position="123"/>
        <end position="142"/>
    </location>
</feature>
<dbReference type="Proteomes" id="UP000789595">
    <property type="component" value="Unassembled WGS sequence"/>
</dbReference>
<evidence type="ECO:0000256" key="1">
    <source>
        <dbReference type="SAM" id="Coils"/>
    </source>
</evidence>
<gene>
    <name evidence="4" type="ORF">PECAL_1P08330</name>
</gene>
<protein>
    <submittedName>
        <fullName evidence="4">Uncharacterized protein</fullName>
    </submittedName>
</protein>
<accession>A0A8J2WDY8</accession>
<keyword evidence="3" id="KW-0812">Transmembrane</keyword>
<feature type="transmembrane region" description="Helical" evidence="3">
    <location>
        <begin position="88"/>
        <end position="111"/>
    </location>
</feature>
<evidence type="ECO:0000256" key="3">
    <source>
        <dbReference type="SAM" id="Phobius"/>
    </source>
</evidence>
<feature type="region of interest" description="Disordered" evidence="2">
    <location>
        <begin position="456"/>
        <end position="479"/>
    </location>
</feature>
<evidence type="ECO:0000313" key="5">
    <source>
        <dbReference type="Proteomes" id="UP000789595"/>
    </source>
</evidence>
<feature type="transmembrane region" description="Helical" evidence="3">
    <location>
        <begin position="378"/>
        <end position="399"/>
    </location>
</feature>
<feature type="transmembrane region" description="Helical" evidence="3">
    <location>
        <begin position="212"/>
        <end position="230"/>
    </location>
</feature>
<evidence type="ECO:0000256" key="2">
    <source>
        <dbReference type="SAM" id="MobiDB-lite"/>
    </source>
</evidence>
<feature type="transmembrane region" description="Helical" evidence="3">
    <location>
        <begin position="300"/>
        <end position="319"/>
    </location>
</feature>
<comment type="caution">
    <text evidence="4">The sequence shown here is derived from an EMBL/GenBank/DDBJ whole genome shotgun (WGS) entry which is preliminary data.</text>
</comment>
<evidence type="ECO:0000313" key="4">
    <source>
        <dbReference type="EMBL" id="CAH0364470.1"/>
    </source>
</evidence>
<keyword evidence="1" id="KW-0175">Coiled coil</keyword>
<organism evidence="4 5">
    <name type="scientific">Pelagomonas calceolata</name>
    <dbReference type="NCBI Taxonomy" id="35677"/>
    <lineage>
        <taxon>Eukaryota</taxon>
        <taxon>Sar</taxon>
        <taxon>Stramenopiles</taxon>
        <taxon>Ochrophyta</taxon>
        <taxon>Pelagophyceae</taxon>
        <taxon>Pelagomonadales</taxon>
        <taxon>Pelagomonadaceae</taxon>
        <taxon>Pelagomonas</taxon>
    </lineage>
</organism>
<sequence length="479" mass="49876">MPPSKYDKAKQEKNEAFKDLLKALEAQDGELTDRIERMEEKVLNLEARNQKDSQPRPSFDVGAVVSVVAYAFVSALSAALSFDDETLPVVFGAVSPIIASPAVAVVCAPFVPRLYRKLGRTRTLALCALLVGLSVVPDAVAIPWPDVATAASALNALAGVVLLALPSSLARDVLPDAWRLYTPHLDLWRTALVALLLAMRSLGTVIEAAVAVAWYVTVALSTVAMLILALPSLRKPPPPPPLADDEAFAEPLVVPPPSPSLNAPRGFLPLAVQRTYLLLSLGFALVSGGASGRGGALGRAPTTACAAALQLLAGGVAFLDRERLAIGACAVLAAIGALLAALPLSFSAWAAFACSITATAPVGAVYELASRRLPSDSIVTAGAGLVWCANLVALGFALLKDVTPTAWPRLACVAAGTLCLAGEVVAVQDWPLFDLRPRHASDEYRIADAAVPSFASSLAPPPPPPPRRVKCRPCPAGSV</sequence>
<feature type="transmembrane region" description="Helical" evidence="3">
    <location>
        <begin position="61"/>
        <end position="82"/>
    </location>
</feature>
<name>A0A8J2WDY8_9STRA</name>